<evidence type="ECO:0008006" key="4">
    <source>
        <dbReference type="Google" id="ProtNLM"/>
    </source>
</evidence>
<keyword evidence="1" id="KW-1133">Transmembrane helix</keyword>
<keyword evidence="1" id="KW-0812">Transmembrane</keyword>
<dbReference type="Proteomes" id="UP000189800">
    <property type="component" value="Unassembled WGS sequence"/>
</dbReference>
<keyword evidence="1" id="KW-0472">Membrane</keyword>
<dbReference type="EMBL" id="MUYU01000006">
    <property type="protein sequence ID" value="OOS25540.1"/>
    <property type="molecule type" value="Genomic_DNA"/>
</dbReference>
<feature type="transmembrane region" description="Helical" evidence="1">
    <location>
        <begin position="21"/>
        <end position="39"/>
    </location>
</feature>
<accession>A0A1T0CT68</accession>
<evidence type="ECO:0000313" key="3">
    <source>
        <dbReference type="Proteomes" id="UP000189800"/>
    </source>
</evidence>
<feature type="transmembrane region" description="Helical" evidence="1">
    <location>
        <begin position="45"/>
        <end position="67"/>
    </location>
</feature>
<gene>
    <name evidence="2" type="ORF">B0680_01530</name>
</gene>
<organism evidence="2 3">
    <name type="scientific">Moraxella pluranimalium</name>
    <dbReference type="NCBI Taxonomy" id="470453"/>
    <lineage>
        <taxon>Bacteria</taxon>
        <taxon>Pseudomonadati</taxon>
        <taxon>Pseudomonadota</taxon>
        <taxon>Gammaproteobacteria</taxon>
        <taxon>Moraxellales</taxon>
        <taxon>Moraxellaceae</taxon>
        <taxon>Moraxella</taxon>
    </lineage>
</organism>
<protein>
    <recommendedName>
        <fullName evidence="4">DUF2069 domain-containing protein</fullName>
    </recommendedName>
</protein>
<dbReference type="AlphaFoldDB" id="A0A1T0CT68"/>
<name>A0A1T0CT68_9GAMM</name>
<dbReference type="STRING" id="470453.B0680_01530"/>
<feature type="transmembrane region" description="Helical" evidence="1">
    <location>
        <begin position="104"/>
        <end position="127"/>
    </location>
</feature>
<reference evidence="2 3" key="1">
    <citation type="submission" date="2017-02" db="EMBL/GenBank/DDBJ databases">
        <title>Draft genome sequence of Moraxella pluranimalium CCUG 54913T type strain.</title>
        <authorList>
            <person name="Salva-Serra F."/>
            <person name="Engstrom-Jakobsson H."/>
            <person name="Thorell K."/>
            <person name="Jaen-Luchoro D."/>
            <person name="Gonzales-Siles L."/>
            <person name="Karlsson R."/>
            <person name="Yazdan S."/>
            <person name="Boulund F."/>
            <person name="Johnning A."/>
            <person name="Engstrand L."/>
            <person name="Kristiansson E."/>
            <person name="Moore E."/>
        </authorList>
    </citation>
    <scope>NUCLEOTIDE SEQUENCE [LARGE SCALE GENOMIC DNA]</scope>
    <source>
        <strain evidence="2 3">CCUG 54913</strain>
    </source>
</reference>
<evidence type="ECO:0000313" key="2">
    <source>
        <dbReference type="EMBL" id="OOS25540.1"/>
    </source>
</evidence>
<keyword evidence="3" id="KW-1185">Reference proteome</keyword>
<feature type="transmembrane region" description="Helical" evidence="1">
    <location>
        <begin position="74"/>
        <end position="98"/>
    </location>
</feature>
<proteinExistence type="predicted"/>
<evidence type="ECO:0000256" key="1">
    <source>
        <dbReference type="SAM" id="Phobius"/>
    </source>
</evidence>
<sequence>MKKSNKPAKPAKPVQTALRHTWWLWLATVLIAYPVAVWLSTGASLWAGMGVQLLGLIPALLCTPAIWRGNSPYALMWVSMVALVYLGVASVMALFRVYEAAPVAVWAVQCVEAVLLLLINCQLFVLLKRLPAMHKQNAQS</sequence>
<dbReference type="OrthoDB" id="6647430at2"/>
<comment type="caution">
    <text evidence="2">The sequence shown here is derived from an EMBL/GenBank/DDBJ whole genome shotgun (WGS) entry which is preliminary data.</text>
</comment>
<dbReference type="RefSeq" id="WP_078253297.1">
    <property type="nucleotide sequence ID" value="NZ_MUYU01000006.1"/>
</dbReference>